<sequence length="108" mass="12201">MNYSCGVQSFGLGPVARKLAPMTIYPQASRILNLRIEDDCCSIQRGLNGSELLDFFSLVRPFSHFNDIMLESMLAKMENYSVHHYPQSFIDAGTLFSLCFELFPLLNG</sequence>
<proteinExistence type="predicted"/>
<gene>
    <name evidence="1" type="ORF">GOP47_0006558</name>
</gene>
<comment type="caution">
    <text evidence="1">The sequence shown here is derived from an EMBL/GenBank/DDBJ whole genome shotgun (WGS) entry which is preliminary data.</text>
</comment>
<name>A0A9D4V3W5_ADICA</name>
<reference evidence="1" key="1">
    <citation type="submission" date="2021-01" db="EMBL/GenBank/DDBJ databases">
        <title>Adiantum capillus-veneris genome.</title>
        <authorList>
            <person name="Fang Y."/>
            <person name="Liao Q."/>
        </authorList>
    </citation>
    <scope>NUCLEOTIDE SEQUENCE</scope>
    <source>
        <strain evidence="1">H3</strain>
        <tissue evidence="1">Leaf</tissue>
    </source>
</reference>
<protein>
    <submittedName>
        <fullName evidence="1">Uncharacterized protein</fullName>
    </submittedName>
</protein>
<evidence type="ECO:0000313" key="1">
    <source>
        <dbReference type="EMBL" id="KAI5078887.1"/>
    </source>
</evidence>
<dbReference type="EMBL" id="JABFUD020000006">
    <property type="protein sequence ID" value="KAI5078887.1"/>
    <property type="molecule type" value="Genomic_DNA"/>
</dbReference>
<organism evidence="1 2">
    <name type="scientific">Adiantum capillus-veneris</name>
    <name type="common">Maidenhair fern</name>
    <dbReference type="NCBI Taxonomy" id="13818"/>
    <lineage>
        <taxon>Eukaryota</taxon>
        <taxon>Viridiplantae</taxon>
        <taxon>Streptophyta</taxon>
        <taxon>Embryophyta</taxon>
        <taxon>Tracheophyta</taxon>
        <taxon>Polypodiopsida</taxon>
        <taxon>Polypodiidae</taxon>
        <taxon>Polypodiales</taxon>
        <taxon>Pteridineae</taxon>
        <taxon>Pteridaceae</taxon>
        <taxon>Vittarioideae</taxon>
        <taxon>Adiantum</taxon>
    </lineage>
</organism>
<keyword evidence="2" id="KW-1185">Reference proteome</keyword>
<dbReference type="AlphaFoldDB" id="A0A9D4V3W5"/>
<accession>A0A9D4V3W5</accession>
<dbReference type="Proteomes" id="UP000886520">
    <property type="component" value="Chromosome 6"/>
</dbReference>
<evidence type="ECO:0000313" key="2">
    <source>
        <dbReference type="Proteomes" id="UP000886520"/>
    </source>
</evidence>